<organism evidence="2">
    <name type="scientific">Ixodes ricinus</name>
    <name type="common">Common tick</name>
    <name type="synonym">Acarus ricinus</name>
    <dbReference type="NCBI Taxonomy" id="34613"/>
    <lineage>
        <taxon>Eukaryota</taxon>
        <taxon>Metazoa</taxon>
        <taxon>Ecdysozoa</taxon>
        <taxon>Arthropoda</taxon>
        <taxon>Chelicerata</taxon>
        <taxon>Arachnida</taxon>
        <taxon>Acari</taxon>
        <taxon>Parasitiformes</taxon>
        <taxon>Ixodida</taxon>
        <taxon>Ixodoidea</taxon>
        <taxon>Ixodidae</taxon>
        <taxon>Ixodinae</taxon>
        <taxon>Ixodes</taxon>
    </lineage>
</organism>
<sequence>MKAILAVTCIFSAVVLISAALPKKICEEPHPTPQCAPDAALKTTYHFNNGTRQCEPNFGCANGYLDFSTEEECRRQCPYGIYALNG</sequence>
<evidence type="ECO:0000313" key="2">
    <source>
        <dbReference type="EMBL" id="JAB74418.1"/>
    </source>
</evidence>
<name>V5HLN0_IXORI</name>
<dbReference type="SUPFAM" id="SSF57362">
    <property type="entry name" value="BPTI-like"/>
    <property type="match status" value="1"/>
</dbReference>
<keyword evidence="1" id="KW-0732">Signal</keyword>
<dbReference type="GO" id="GO:0004867">
    <property type="term" value="F:serine-type endopeptidase inhibitor activity"/>
    <property type="evidence" value="ECO:0007669"/>
    <property type="project" value="InterPro"/>
</dbReference>
<dbReference type="EMBL" id="GANP01010050">
    <property type="protein sequence ID" value="JAB74418.1"/>
    <property type="molecule type" value="mRNA"/>
</dbReference>
<dbReference type="InterPro" id="IPR036880">
    <property type="entry name" value="Kunitz_BPTI_sf"/>
</dbReference>
<reference evidence="2" key="1">
    <citation type="journal article" date="2015" name="Sci. Rep.">
        <title>Tissue- and time-dependent transcription in Ixodes ricinus salivary glands and midguts when blood feeding on the vertebrate host.</title>
        <authorList>
            <person name="Kotsyfakis M."/>
            <person name="Schwarz A."/>
            <person name="Erhart J."/>
            <person name="Ribeiro J.M."/>
        </authorList>
    </citation>
    <scope>NUCLEOTIDE SEQUENCE</scope>
    <source>
        <tissue evidence="2">Salivary gland and midgut</tissue>
    </source>
</reference>
<protein>
    <submittedName>
        <fullName evidence="2">Putative tick kunitz 43</fullName>
    </submittedName>
</protein>
<feature type="signal peptide" evidence="1">
    <location>
        <begin position="1"/>
        <end position="19"/>
    </location>
</feature>
<dbReference type="AlphaFoldDB" id="V5HLN0"/>
<dbReference type="Gene3D" id="4.10.410.10">
    <property type="entry name" value="Pancreatic trypsin inhibitor Kunitz domain"/>
    <property type="match status" value="1"/>
</dbReference>
<feature type="chain" id="PRO_5004738060" evidence="1">
    <location>
        <begin position="20"/>
        <end position="86"/>
    </location>
</feature>
<evidence type="ECO:0000256" key="1">
    <source>
        <dbReference type="SAM" id="SignalP"/>
    </source>
</evidence>
<accession>V5HLN0</accession>
<proteinExistence type="evidence at transcript level"/>